<dbReference type="KEGG" id="rba:RB1331"/>
<dbReference type="OrthoDB" id="233499at2"/>
<dbReference type="AlphaFoldDB" id="Q7UXH1"/>
<feature type="signal peptide" evidence="2">
    <location>
        <begin position="1"/>
        <end position="44"/>
    </location>
</feature>
<feature type="region of interest" description="Disordered" evidence="1">
    <location>
        <begin position="337"/>
        <end position="363"/>
    </location>
</feature>
<keyword evidence="3" id="KW-0812">Transmembrane</keyword>
<name>Q7UXH1_RHOBA</name>
<feature type="chain" id="PRO_5004292242" evidence="2">
    <location>
        <begin position="45"/>
        <end position="617"/>
    </location>
</feature>
<dbReference type="EnsemblBacteria" id="CAD72035">
    <property type="protein sequence ID" value="CAD72035"/>
    <property type="gene ID" value="RB1331"/>
</dbReference>
<keyword evidence="2" id="KW-0732">Signal</keyword>
<dbReference type="EMBL" id="BX294135">
    <property type="protein sequence ID" value="CAD72035.1"/>
    <property type="molecule type" value="Genomic_DNA"/>
</dbReference>
<reference evidence="3 4" key="1">
    <citation type="journal article" date="2003" name="Proc. Natl. Acad. Sci. U.S.A.">
        <title>Complete genome sequence of the marine planctomycete Pirellula sp. strain 1.</title>
        <authorList>
            <person name="Gloeckner F.O."/>
            <person name="Kube M."/>
            <person name="Bauer M."/>
            <person name="Teeling H."/>
            <person name="Lombardot T."/>
            <person name="Ludwig W."/>
            <person name="Gade D."/>
            <person name="Beck A."/>
            <person name="Borzym K."/>
            <person name="Heitmann K."/>
            <person name="Rabus R."/>
            <person name="Schlesner H."/>
            <person name="Amann R."/>
            <person name="Reinhardt R."/>
        </authorList>
    </citation>
    <scope>NUCLEOTIDE SEQUENCE [LARGE SCALE GENOMIC DNA]</scope>
    <source>
        <strain evidence="4">DSM 10527 / NCIMB 13988 / SH1</strain>
    </source>
</reference>
<dbReference type="Proteomes" id="UP000001025">
    <property type="component" value="Chromosome"/>
</dbReference>
<sequence>MLRPHRHSVASASCRARGRQRRRSRMLMIFGLAPLTLLAQPSFAQTTRTNQFVTGTSDATEITAAPGVATARLMLPQSSSTIVKQPTLQAPPEWSTPLAASHDAEPAGFSGQIPVGPHQNSFESFQPVAVGEEPQPTEAPRIAMRPQERTSDTLRTPLQSQPNKPAADARPQRLPMAEPSPQTSTEITVSKSTAQRFAEVIAERRATEQAKSPVTPPAAASGMFLATQTAKSKLDQAWKHFQQAELEYSSAAYASAETSAWQTLHLAAEAIDLHDQHTRSRTAIESGQAVAAAPSRSAVRHLQSGRDALNEAQDFVGPYATDDPESIARLARSHRTPVVRQGLPRRGRAASASHPDYQSAPKDELGWYTEMQVESTDGATQTIPTANEAIDRYLDLARMELSEVAAQSLLAAQAMDLLAAIRLGRGEATQLPGPSAICLRRAAVQGQSNNPDLVAKLGYHLADVGLIEEATWALQHSLTLRYDVHVLQKLNQIESLSPAATTVLKGAPIRSQAQTRRTPDVVTMSPEQFASVSRSIIPAQTGDVQNNTGSVNAKNVSTNVPVHTQPASYRLMNTPPATAALGQSLAVPESNSNETPEPTQQPTRNSSRFLPQLKKWW</sequence>
<protein>
    <submittedName>
        <fullName evidence="3">Similar to transmembrane protein</fullName>
    </submittedName>
</protein>
<evidence type="ECO:0000256" key="1">
    <source>
        <dbReference type="SAM" id="MobiDB-lite"/>
    </source>
</evidence>
<evidence type="ECO:0000313" key="3">
    <source>
        <dbReference type="EMBL" id="CAD72035.1"/>
    </source>
</evidence>
<evidence type="ECO:0000256" key="2">
    <source>
        <dbReference type="SAM" id="SignalP"/>
    </source>
</evidence>
<feature type="compositionally biased region" description="Basic residues" evidence="1">
    <location>
        <begin position="337"/>
        <end position="348"/>
    </location>
</feature>
<proteinExistence type="predicted"/>
<dbReference type="InParanoid" id="Q7UXH1"/>
<gene>
    <name evidence="3" type="ordered locus">RB1331</name>
</gene>
<feature type="compositionally biased region" description="Polar residues" evidence="1">
    <location>
        <begin position="180"/>
        <end position="192"/>
    </location>
</feature>
<dbReference type="HOGENOM" id="CLU_442706_0_0_0"/>
<keyword evidence="3" id="KW-0472">Membrane</keyword>
<feature type="region of interest" description="Disordered" evidence="1">
    <location>
        <begin position="86"/>
        <end position="192"/>
    </location>
</feature>
<feature type="region of interest" description="Disordered" evidence="1">
    <location>
        <begin position="584"/>
        <end position="617"/>
    </location>
</feature>
<organism evidence="3 4">
    <name type="scientific">Rhodopirellula baltica (strain DSM 10527 / NCIMB 13988 / SH1)</name>
    <dbReference type="NCBI Taxonomy" id="243090"/>
    <lineage>
        <taxon>Bacteria</taxon>
        <taxon>Pseudomonadati</taxon>
        <taxon>Planctomycetota</taxon>
        <taxon>Planctomycetia</taxon>
        <taxon>Pirellulales</taxon>
        <taxon>Pirellulaceae</taxon>
        <taxon>Rhodopirellula</taxon>
    </lineage>
</organism>
<dbReference type="STRING" id="243090.RB1331"/>
<keyword evidence="4" id="KW-1185">Reference proteome</keyword>
<feature type="compositionally biased region" description="Polar residues" evidence="1">
    <location>
        <begin position="153"/>
        <end position="163"/>
    </location>
</feature>
<accession>Q7UXH1</accession>
<evidence type="ECO:0000313" key="4">
    <source>
        <dbReference type="Proteomes" id="UP000001025"/>
    </source>
</evidence>
<dbReference type="PATRIC" id="fig|243090.15.peg.611"/>
<feature type="compositionally biased region" description="Polar residues" evidence="1">
    <location>
        <begin position="589"/>
        <end position="609"/>
    </location>
</feature>